<accession>A0A8H5MB21</accession>
<reference evidence="2 3" key="1">
    <citation type="journal article" date="2020" name="ISME J.">
        <title>Uncovering the hidden diversity of litter-decomposition mechanisms in mushroom-forming fungi.</title>
        <authorList>
            <person name="Floudas D."/>
            <person name="Bentzer J."/>
            <person name="Ahren D."/>
            <person name="Johansson T."/>
            <person name="Persson P."/>
            <person name="Tunlid A."/>
        </authorList>
    </citation>
    <scope>NUCLEOTIDE SEQUENCE [LARGE SCALE GENOMIC DNA]</scope>
    <source>
        <strain evidence="2 3">CBS 406.79</strain>
    </source>
</reference>
<comment type="caution">
    <text evidence="2">The sequence shown here is derived from an EMBL/GenBank/DDBJ whole genome shotgun (WGS) entry which is preliminary data.</text>
</comment>
<keyword evidence="3" id="KW-1185">Reference proteome</keyword>
<feature type="region of interest" description="Disordered" evidence="1">
    <location>
        <begin position="211"/>
        <end position="231"/>
    </location>
</feature>
<evidence type="ECO:0000313" key="3">
    <source>
        <dbReference type="Proteomes" id="UP000518752"/>
    </source>
</evidence>
<sequence length="310" mass="33924">MPRGTFCFRAIDERWGGERKRRVVVPLFRPSNESDRKSGRQSGHLRKYCRGTKKNVTSLRDIMGDPPPHKIIHNIVQGPELTDAEFITGAFLVSALHNCKMTRTLCLRGRPVPSIGPSVASTSLESPRSADVVYSKASVILAGTVGVATLVARAAIELAGRTNATNGVGAWEDTGATILITATDVIVAVIFGGQRLNHHEFQWSTYVSTTGNGGGGGAGNEESHQGREDNSVQRFSKHCYEELRTVKLSEERTGASWAPQNRSRLNRFSSIIQDSYTKMTSNEIVDAPAQQIKPVASFVQCYQFTLLANY</sequence>
<proteinExistence type="predicted"/>
<dbReference type="Proteomes" id="UP000518752">
    <property type="component" value="Unassembled WGS sequence"/>
</dbReference>
<feature type="compositionally biased region" description="Basic and acidic residues" evidence="1">
    <location>
        <begin position="221"/>
        <end position="231"/>
    </location>
</feature>
<evidence type="ECO:0000313" key="2">
    <source>
        <dbReference type="EMBL" id="KAF5387352.1"/>
    </source>
</evidence>
<protein>
    <submittedName>
        <fullName evidence="2">Uncharacterized protein</fullName>
    </submittedName>
</protein>
<dbReference type="AlphaFoldDB" id="A0A8H5MB21"/>
<dbReference type="EMBL" id="JAACJN010000033">
    <property type="protein sequence ID" value="KAF5387352.1"/>
    <property type="molecule type" value="Genomic_DNA"/>
</dbReference>
<organism evidence="2 3">
    <name type="scientific">Collybiopsis confluens</name>
    <dbReference type="NCBI Taxonomy" id="2823264"/>
    <lineage>
        <taxon>Eukaryota</taxon>
        <taxon>Fungi</taxon>
        <taxon>Dikarya</taxon>
        <taxon>Basidiomycota</taxon>
        <taxon>Agaricomycotina</taxon>
        <taxon>Agaricomycetes</taxon>
        <taxon>Agaricomycetidae</taxon>
        <taxon>Agaricales</taxon>
        <taxon>Marasmiineae</taxon>
        <taxon>Omphalotaceae</taxon>
        <taxon>Collybiopsis</taxon>
    </lineage>
</organism>
<name>A0A8H5MB21_9AGAR</name>
<gene>
    <name evidence="2" type="ORF">D9757_005761</name>
</gene>
<evidence type="ECO:0000256" key="1">
    <source>
        <dbReference type="SAM" id="MobiDB-lite"/>
    </source>
</evidence>